<sequence>MEPMTGTPLPCSRPVAAALPADVLLSPSGGPAALVVRTRRGWSVLSPLPALADAPGGAVGDSGGGWGEVVDGLALVEAMTLADLVAGEVGAAPEPDRQARRAARTAGPPTPTAGGAGSCGDPRDDEIAALRRTVSQLEHALAARVSIERAIGVLAERHGSSPRQAFEELRRQARSQGRPAAELAGEVLDALPARDAVSGAPS</sequence>
<dbReference type="SMART" id="SM01012">
    <property type="entry name" value="ANTAR"/>
    <property type="match status" value="1"/>
</dbReference>
<dbReference type="EMBL" id="JAAMPA010000001">
    <property type="protein sequence ID" value="NIH67789.1"/>
    <property type="molecule type" value="Genomic_DNA"/>
</dbReference>
<reference evidence="3" key="1">
    <citation type="journal article" date="2014" name="Int. J. Syst. Evol. Microbiol.">
        <title>Complete genome of a new Firmicutes species belonging to the dominant human colonic microbiota ('Ruminococcus bicirculans') reveals two chromosomes and a selective capacity to utilize plant glucans.</title>
        <authorList>
            <consortium name="NISC Comparative Sequencing Program"/>
            <person name="Wegmann U."/>
            <person name="Louis P."/>
            <person name="Goesmann A."/>
            <person name="Henrissat B."/>
            <person name="Duncan S.H."/>
            <person name="Flint H.J."/>
        </authorList>
    </citation>
    <scope>NUCLEOTIDE SEQUENCE</scope>
    <source>
        <strain evidence="3">CGMCC 4.5581</strain>
    </source>
</reference>
<dbReference type="EMBL" id="BMMI01000005">
    <property type="protein sequence ID" value="GGL71292.1"/>
    <property type="molecule type" value="Genomic_DNA"/>
</dbReference>
<dbReference type="RefSeq" id="WP_229682107.1">
    <property type="nucleotide sequence ID" value="NZ_BAABJU010000012.1"/>
</dbReference>
<comment type="caution">
    <text evidence="4">The sequence shown here is derived from an EMBL/GenBank/DDBJ whole genome shotgun (WGS) entry which is preliminary data.</text>
</comment>
<keyword evidence="6" id="KW-1185">Reference proteome</keyword>
<dbReference type="InterPro" id="IPR011006">
    <property type="entry name" value="CheY-like_superfamily"/>
</dbReference>
<reference evidence="4 5" key="3">
    <citation type="submission" date="2020-02" db="EMBL/GenBank/DDBJ databases">
        <title>Sequencing the genomes of 1000 actinobacteria strains.</title>
        <authorList>
            <person name="Klenk H.-P."/>
        </authorList>
    </citation>
    <scope>NUCLEOTIDE SEQUENCE [LARGE SCALE GENOMIC DNA]</scope>
    <source>
        <strain evidence="4 5">DSM 45201</strain>
    </source>
</reference>
<dbReference type="Pfam" id="PF03861">
    <property type="entry name" value="ANTAR"/>
    <property type="match status" value="1"/>
</dbReference>
<reference evidence="3" key="4">
    <citation type="submission" date="2024-05" db="EMBL/GenBank/DDBJ databases">
        <authorList>
            <person name="Sun Q."/>
            <person name="Zhou Y."/>
        </authorList>
    </citation>
    <scope>NUCLEOTIDE SEQUENCE</scope>
    <source>
        <strain evidence="3">CGMCC 4.5581</strain>
    </source>
</reference>
<dbReference type="Proteomes" id="UP000552836">
    <property type="component" value="Unassembled WGS sequence"/>
</dbReference>
<feature type="compositionally biased region" description="Basic and acidic residues" evidence="1">
    <location>
        <begin position="156"/>
        <end position="171"/>
    </location>
</feature>
<dbReference type="Gene3D" id="1.10.10.10">
    <property type="entry name" value="Winged helix-like DNA-binding domain superfamily/Winged helix DNA-binding domain"/>
    <property type="match status" value="1"/>
</dbReference>
<accession>A0A846LWH4</accession>
<organism evidence="4 5">
    <name type="scientific">Modestobacter marinus</name>
    <dbReference type="NCBI Taxonomy" id="477641"/>
    <lineage>
        <taxon>Bacteria</taxon>
        <taxon>Bacillati</taxon>
        <taxon>Actinomycetota</taxon>
        <taxon>Actinomycetes</taxon>
        <taxon>Geodermatophilales</taxon>
        <taxon>Geodermatophilaceae</taxon>
        <taxon>Modestobacter</taxon>
    </lineage>
</organism>
<evidence type="ECO:0000313" key="5">
    <source>
        <dbReference type="Proteomes" id="UP000552836"/>
    </source>
</evidence>
<evidence type="ECO:0000313" key="4">
    <source>
        <dbReference type="EMBL" id="NIH67789.1"/>
    </source>
</evidence>
<evidence type="ECO:0000313" key="3">
    <source>
        <dbReference type="EMBL" id="GGL71292.1"/>
    </source>
</evidence>
<dbReference type="Proteomes" id="UP000648663">
    <property type="component" value="Unassembled WGS sequence"/>
</dbReference>
<protein>
    <recommendedName>
        <fullName evidence="2">ANTAR domain-containing protein</fullName>
    </recommendedName>
</protein>
<dbReference type="InterPro" id="IPR005561">
    <property type="entry name" value="ANTAR"/>
</dbReference>
<dbReference type="PROSITE" id="PS50921">
    <property type="entry name" value="ANTAR"/>
    <property type="match status" value="1"/>
</dbReference>
<evidence type="ECO:0000313" key="6">
    <source>
        <dbReference type="Proteomes" id="UP000648663"/>
    </source>
</evidence>
<dbReference type="InterPro" id="IPR036388">
    <property type="entry name" value="WH-like_DNA-bd_sf"/>
</dbReference>
<evidence type="ECO:0000256" key="1">
    <source>
        <dbReference type="SAM" id="MobiDB-lite"/>
    </source>
</evidence>
<evidence type="ECO:0000259" key="2">
    <source>
        <dbReference type="PROSITE" id="PS50921"/>
    </source>
</evidence>
<dbReference type="AlphaFoldDB" id="A0A846LWH4"/>
<dbReference type="SUPFAM" id="SSF52172">
    <property type="entry name" value="CheY-like"/>
    <property type="match status" value="1"/>
</dbReference>
<feature type="domain" description="ANTAR" evidence="2">
    <location>
        <begin position="127"/>
        <end position="188"/>
    </location>
</feature>
<feature type="region of interest" description="Disordered" evidence="1">
    <location>
        <begin position="89"/>
        <end position="124"/>
    </location>
</feature>
<proteinExistence type="predicted"/>
<gene>
    <name evidence="4" type="ORF">FB380_002235</name>
    <name evidence="3" type="ORF">GCM10011589_29510</name>
</gene>
<name>A0A846LWH4_9ACTN</name>
<feature type="region of interest" description="Disordered" evidence="1">
    <location>
        <begin position="156"/>
        <end position="187"/>
    </location>
</feature>
<dbReference type="GO" id="GO:0003723">
    <property type="term" value="F:RNA binding"/>
    <property type="evidence" value="ECO:0007669"/>
    <property type="project" value="InterPro"/>
</dbReference>
<reference evidence="6" key="2">
    <citation type="journal article" date="2019" name="Int. J. Syst. Evol. Microbiol.">
        <title>The Global Catalogue of Microorganisms (GCM) 10K type strain sequencing project: providing services to taxonomists for standard genome sequencing and annotation.</title>
        <authorList>
            <consortium name="The Broad Institute Genomics Platform"/>
            <consortium name="The Broad Institute Genome Sequencing Center for Infectious Disease"/>
            <person name="Wu L."/>
            <person name="Ma J."/>
        </authorList>
    </citation>
    <scope>NUCLEOTIDE SEQUENCE [LARGE SCALE GENOMIC DNA]</scope>
    <source>
        <strain evidence="6">CGMCC 4.5581</strain>
    </source>
</reference>